<gene>
    <name evidence="2" type="primary">LOC102805689</name>
</gene>
<proteinExistence type="predicted"/>
<protein>
    <submittedName>
        <fullName evidence="2">Uncharacterized protein LOC102805689</fullName>
    </submittedName>
</protein>
<organism evidence="1 2">
    <name type="scientific">Saccoglossus kowalevskii</name>
    <name type="common">Acorn worm</name>
    <dbReference type="NCBI Taxonomy" id="10224"/>
    <lineage>
        <taxon>Eukaryota</taxon>
        <taxon>Metazoa</taxon>
        <taxon>Hemichordata</taxon>
        <taxon>Enteropneusta</taxon>
        <taxon>Harrimaniidae</taxon>
        <taxon>Saccoglossus</taxon>
    </lineage>
</organism>
<dbReference type="GeneID" id="102805689"/>
<dbReference type="RefSeq" id="XP_006816336.1">
    <property type="nucleotide sequence ID" value="XM_006816273.1"/>
</dbReference>
<evidence type="ECO:0000313" key="2">
    <source>
        <dbReference type="RefSeq" id="XP_006816336.1"/>
    </source>
</evidence>
<accession>A0ABM0M8J5</accession>
<dbReference type="Proteomes" id="UP000694865">
    <property type="component" value="Unplaced"/>
</dbReference>
<sequence length="358" mass="41429">MLHQTLVLTEYLSNDGFGVLLDAFQNVLKEYHLQHPDLGSRLHIIIQKPETLTVYSSEDDRTASHQFIQMISTLIDHCEVTVIVLPRNRSFLHWLKSNYNHLYKDIHTWYLGASYNSALKWLKSEYGSVLSKSQTHTLLSTIGTSIHTLWRTLQEYISGKQFTDIINYYKEEALLDFEEKLRNQKQPGLLFNLFKTFDESSSSCPEIDRITASKMYRAQFLDALEHDGVVYLQSGTSLYGSCHGNAWKPVHRYMTGYREFISRNMTVLAVKVHKDEHVYHIKIDDLSVASILSKLQDYSVDTSDFWYFAVNGSRWQHGQIHARNGHVLQFLTTQSELFFTSLDSSTVGWINWLVSLLG</sequence>
<keyword evidence="1" id="KW-1185">Reference proteome</keyword>
<reference evidence="2" key="1">
    <citation type="submission" date="2025-08" db="UniProtKB">
        <authorList>
            <consortium name="RefSeq"/>
        </authorList>
    </citation>
    <scope>IDENTIFICATION</scope>
    <source>
        <tissue evidence="2">Testes</tissue>
    </source>
</reference>
<name>A0ABM0M8J5_SACKO</name>
<evidence type="ECO:0000313" key="1">
    <source>
        <dbReference type="Proteomes" id="UP000694865"/>
    </source>
</evidence>